<evidence type="ECO:0000313" key="3">
    <source>
        <dbReference type="Proteomes" id="UP000789901"/>
    </source>
</evidence>
<organism evidence="2 3">
    <name type="scientific">Gigaspora margarita</name>
    <dbReference type="NCBI Taxonomy" id="4874"/>
    <lineage>
        <taxon>Eukaryota</taxon>
        <taxon>Fungi</taxon>
        <taxon>Fungi incertae sedis</taxon>
        <taxon>Mucoromycota</taxon>
        <taxon>Glomeromycotina</taxon>
        <taxon>Glomeromycetes</taxon>
        <taxon>Diversisporales</taxon>
        <taxon>Gigasporaceae</taxon>
        <taxon>Gigaspora</taxon>
    </lineage>
</organism>
<evidence type="ECO:0000313" key="2">
    <source>
        <dbReference type="EMBL" id="CAG8665284.1"/>
    </source>
</evidence>
<feature type="non-terminal residue" evidence="2">
    <location>
        <position position="55"/>
    </location>
</feature>
<reference evidence="2 3" key="1">
    <citation type="submission" date="2021-06" db="EMBL/GenBank/DDBJ databases">
        <authorList>
            <person name="Kallberg Y."/>
            <person name="Tangrot J."/>
            <person name="Rosling A."/>
        </authorList>
    </citation>
    <scope>NUCLEOTIDE SEQUENCE [LARGE SCALE GENOMIC DNA]</scope>
    <source>
        <strain evidence="2 3">120-4 pot B 10/14</strain>
    </source>
</reference>
<proteinExistence type="predicted"/>
<evidence type="ECO:0000256" key="1">
    <source>
        <dbReference type="SAM" id="MobiDB-lite"/>
    </source>
</evidence>
<feature type="region of interest" description="Disordered" evidence="1">
    <location>
        <begin position="1"/>
        <end position="24"/>
    </location>
</feature>
<accession>A0ABN7UT90</accession>
<name>A0ABN7UT90_GIGMA</name>
<gene>
    <name evidence="2" type="ORF">GMARGA_LOCUS10113</name>
</gene>
<comment type="caution">
    <text evidence="2">The sequence shown here is derived from an EMBL/GenBank/DDBJ whole genome shotgun (WGS) entry which is preliminary data.</text>
</comment>
<dbReference type="Proteomes" id="UP000789901">
    <property type="component" value="Unassembled WGS sequence"/>
</dbReference>
<sequence length="55" mass="6585">MKKKKERGSKTIPQHSHGSKINELTQFRGAQYLEREDVTENFVRYRNFIDLPPHE</sequence>
<protein>
    <submittedName>
        <fullName evidence="2">37507_t:CDS:1</fullName>
    </submittedName>
</protein>
<keyword evidence="3" id="KW-1185">Reference proteome</keyword>
<dbReference type="EMBL" id="CAJVQB010005583">
    <property type="protein sequence ID" value="CAG8665284.1"/>
    <property type="molecule type" value="Genomic_DNA"/>
</dbReference>